<comment type="function">
    <text evidence="13">Catalyzes the stereospecific oxidation of squalene to (S)-2,3-epoxysqualene, and is considered to be a rate-limiting enzyme in steroid biosynthesis.</text>
</comment>
<evidence type="ECO:0000256" key="14">
    <source>
        <dbReference type="SAM" id="MobiDB-lite"/>
    </source>
</evidence>
<evidence type="ECO:0000256" key="12">
    <source>
        <dbReference type="ARBA" id="ARBA00023136"/>
    </source>
</evidence>
<comment type="catalytic activity">
    <reaction evidence="13">
        <text>squalene + reduced [NADPH--hemoprotein reductase] + O2 = (S)-2,3-epoxysqualene + oxidized [NADPH--hemoprotein reductase] + H2O + H(+)</text>
        <dbReference type="Rhea" id="RHEA:25282"/>
        <dbReference type="Rhea" id="RHEA-COMP:11964"/>
        <dbReference type="Rhea" id="RHEA-COMP:11965"/>
        <dbReference type="ChEBI" id="CHEBI:15377"/>
        <dbReference type="ChEBI" id="CHEBI:15378"/>
        <dbReference type="ChEBI" id="CHEBI:15379"/>
        <dbReference type="ChEBI" id="CHEBI:15440"/>
        <dbReference type="ChEBI" id="CHEBI:15441"/>
        <dbReference type="ChEBI" id="CHEBI:57618"/>
        <dbReference type="ChEBI" id="CHEBI:58210"/>
        <dbReference type="EC" id="1.14.14.17"/>
    </reaction>
</comment>
<feature type="domain" description="Squalene epoxidase" evidence="15">
    <location>
        <begin position="201"/>
        <end position="468"/>
    </location>
</feature>
<gene>
    <name evidence="16" type="primary">ERG1_1</name>
    <name evidence="16" type="ORF">IWQ62_002501</name>
</gene>
<evidence type="ECO:0000256" key="5">
    <source>
        <dbReference type="ARBA" id="ARBA00022630"/>
    </source>
</evidence>
<dbReference type="GO" id="GO:0005789">
    <property type="term" value="C:endoplasmic reticulum membrane"/>
    <property type="evidence" value="ECO:0007669"/>
    <property type="project" value="UniProtKB-SubCell"/>
</dbReference>
<dbReference type="SUPFAM" id="SSF51905">
    <property type="entry name" value="FAD/NAD(P)-binding domain"/>
    <property type="match status" value="1"/>
</dbReference>
<evidence type="ECO:0000256" key="4">
    <source>
        <dbReference type="ARBA" id="ARBA00008802"/>
    </source>
</evidence>
<dbReference type="PRINTS" id="PR00420">
    <property type="entry name" value="RNGMNOXGNASE"/>
</dbReference>
<keyword evidence="11 13" id="KW-0560">Oxidoreductase</keyword>
<evidence type="ECO:0000256" key="11">
    <source>
        <dbReference type="ARBA" id="ARBA00023002"/>
    </source>
</evidence>
<protein>
    <recommendedName>
        <fullName evidence="13">Squalene monooxygenase</fullName>
        <ecNumber evidence="13">1.14.14.17</ecNumber>
    </recommendedName>
</protein>
<evidence type="ECO:0000259" key="15">
    <source>
        <dbReference type="Pfam" id="PF08491"/>
    </source>
</evidence>
<keyword evidence="5 13" id="KW-0285">Flavoprotein</keyword>
<dbReference type="EMBL" id="JANBPY010000537">
    <property type="protein sequence ID" value="KAJ1966147.1"/>
    <property type="molecule type" value="Genomic_DNA"/>
</dbReference>
<feature type="compositionally biased region" description="Polar residues" evidence="14">
    <location>
        <begin position="178"/>
        <end position="197"/>
    </location>
</feature>
<name>A0A9W8AQ86_9FUNG</name>
<evidence type="ECO:0000256" key="2">
    <source>
        <dbReference type="ARBA" id="ARBA00004154"/>
    </source>
</evidence>
<dbReference type="InterPro" id="IPR040125">
    <property type="entry name" value="Squalene_monox"/>
</dbReference>
<dbReference type="InterPro" id="IPR013698">
    <property type="entry name" value="Squalene_epoxidase"/>
</dbReference>
<dbReference type="InterPro" id="IPR036188">
    <property type="entry name" value="FAD/NAD-bd_sf"/>
</dbReference>
<keyword evidence="7 13" id="KW-0256">Endoplasmic reticulum</keyword>
<dbReference type="PANTHER" id="PTHR10835">
    <property type="entry name" value="SQUALENE MONOOXYGENASE"/>
    <property type="match status" value="1"/>
</dbReference>
<dbReference type="OrthoDB" id="1678617at2759"/>
<keyword evidence="17" id="KW-1185">Reference proteome</keyword>
<evidence type="ECO:0000256" key="13">
    <source>
        <dbReference type="RuleBase" id="RU367121"/>
    </source>
</evidence>
<evidence type="ECO:0000256" key="3">
    <source>
        <dbReference type="ARBA" id="ARBA00004477"/>
    </source>
</evidence>
<dbReference type="Proteomes" id="UP001150925">
    <property type="component" value="Unassembled WGS sequence"/>
</dbReference>
<dbReference type="FunFam" id="3.50.50.60:FF:000166">
    <property type="entry name" value="Squalene monooxygenase Erg1"/>
    <property type="match status" value="1"/>
</dbReference>
<comment type="subcellular location">
    <subcellularLocation>
        <location evidence="3 13">Endoplasmic reticulum membrane</location>
        <topology evidence="3 13">Multi-pass membrane protein</topology>
    </subcellularLocation>
    <subcellularLocation>
        <location evidence="2">Microsome membrane</location>
        <topology evidence="2">Multi-pass membrane protein</topology>
    </subcellularLocation>
</comment>
<comment type="caution">
    <text evidence="16">The sequence shown here is derived from an EMBL/GenBank/DDBJ whole genome shotgun (WGS) entry which is preliminary data.</text>
</comment>
<evidence type="ECO:0000256" key="9">
    <source>
        <dbReference type="ARBA" id="ARBA00022848"/>
    </source>
</evidence>
<sequence>MSESNHTTEQATVPLLTPSPKDNNIVHYAESPTFEYDVIVVGGGVAGAALAYALGTDGRKVLMVERDLSQPDRIVGEFMQPGGIEALKRLGLESTLQDIDGIMAQGYVVCYEGKQVLLQYPQHPTTGKPYRGISFHHGRFVSNLRQAAKGLDNVTVQQGTVNQLIEDPEWGRVVGVTYTPSPSQRQDATDQKPSASPTPVFAPITVVADGGSSKFRNSYLTLQPKGHSQFYGFIMQDCTLPAPNHGHVILSKIAPVLMYQIDTHETRVLVDVPNNVRKEYNNDVRKYLTEVVLPDIPEVLQAKFVEGLETSRLRYMPNRFLPTSQNGQDGLIFLGDALNMRHPLTGGGMTVALWDVVHLKQLLAPDMVPSLRDTHTVLAQLQTFYWQRKSRSSAINILAQALYQLFSAQDDPDLRVLRQACFDYFQLGGTCVSTPVGLLGGIYSSPLLLMYHFFAVVLYGMFCFLCSSSSPWAFVCNLARSVSVLWMGCKVFLPLLWTEIC</sequence>
<evidence type="ECO:0000256" key="1">
    <source>
        <dbReference type="ARBA" id="ARBA00001974"/>
    </source>
</evidence>
<dbReference type="AlphaFoldDB" id="A0A9W8AQ86"/>
<organism evidence="16 17">
    <name type="scientific">Dispira parvispora</name>
    <dbReference type="NCBI Taxonomy" id="1520584"/>
    <lineage>
        <taxon>Eukaryota</taxon>
        <taxon>Fungi</taxon>
        <taxon>Fungi incertae sedis</taxon>
        <taxon>Zoopagomycota</taxon>
        <taxon>Kickxellomycotina</taxon>
        <taxon>Dimargaritomycetes</taxon>
        <taxon>Dimargaritales</taxon>
        <taxon>Dimargaritaceae</taxon>
        <taxon>Dispira</taxon>
    </lineage>
</organism>
<keyword evidence="10 13" id="KW-1133">Transmembrane helix</keyword>
<dbReference type="GO" id="GO:0004506">
    <property type="term" value="F:squalene monooxygenase activity"/>
    <property type="evidence" value="ECO:0007669"/>
    <property type="project" value="UniProtKB-UniRule"/>
</dbReference>
<dbReference type="Gene3D" id="3.50.50.60">
    <property type="entry name" value="FAD/NAD(P)-binding domain"/>
    <property type="match status" value="1"/>
</dbReference>
<comment type="caution">
    <text evidence="13">Lacks conserved residue(s) required for the propagation of feature annotation.</text>
</comment>
<dbReference type="PANTHER" id="PTHR10835:SF0">
    <property type="entry name" value="SQUALENE MONOOXYGENASE"/>
    <property type="match status" value="1"/>
</dbReference>
<dbReference type="GO" id="GO:0050660">
    <property type="term" value="F:flavin adenine dinucleotide binding"/>
    <property type="evidence" value="ECO:0007669"/>
    <property type="project" value="UniProtKB-UniRule"/>
</dbReference>
<dbReference type="GO" id="GO:0006696">
    <property type="term" value="P:ergosterol biosynthetic process"/>
    <property type="evidence" value="ECO:0007669"/>
    <property type="project" value="TreeGrafter"/>
</dbReference>
<dbReference type="Pfam" id="PF08491">
    <property type="entry name" value="SE"/>
    <property type="match status" value="1"/>
</dbReference>
<accession>A0A9W8AQ86</accession>
<keyword evidence="9" id="KW-0492">Microsome</keyword>
<evidence type="ECO:0000256" key="6">
    <source>
        <dbReference type="ARBA" id="ARBA00022692"/>
    </source>
</evidence>
<evidence type="ECO:0000313" key="16">
    <source>
        <dbReference type="EMBL" id="KAJ1966147.1"/>
    </source>
</evidence>
<reference evidence="16" key="1">
    <citation type="submission" date="2022-07" db="EMBL/GenBank/DDBJ databases">
        <title>Phylogenomic reconstructions and comparative analyses of Kickxellomycotina fungi.</title>
        <authorList>
            <person name="Reynolds N.K."/>
            <person name="Stajich J.E."/>
            <person name="Barry K."/>
            <person name="Grigoriev I.V."/>
            <person name="Crous P."/>
            <person name="Smith M.E."/>
        </authorList>
    </citation>
    <scope>NUCLEOTIDE SEQUENCE</scope>
    <source>
        <strain evidence="16">RSA 1196</strain>
    </source>
</reference>
<comment type="cofactor">
    <cofactor evidence="1 13">
        <name>FAD</name>
        <dbReference type="ChEBI" id="CHEBI:57692"/>
    </cofactor>
</comment>
<keyword evidence="12 13" id="KW-0472">Membrane</keyword>
<evidence type="ECO:0000256" key="7">
    <source>
        <dbReference type="ARBA" id="ARBA00022824"/>
    </source>
</evidence>
<comment type="similarity">
    <text evidence="4 13">Belongs to the squalene monooxygenase family.</text>
</comment>
<feature type="region of interest" description="Disordered" evidence="14">
    <location>
        <begin position="177"/>
        <end position="200"/>
    </location>
</feature>
<keyword evidence="6 13" id="KW-0812">Transmembrane</keyword>
<evidence type="ECO:0000313" key="17">
    <source>
        <dbReference type="Proteomes" id="UP001150925"/>
    </source>
</evidence>
<proteinExistence type="inferred from homology"/>
<feature type="transmembrane region" description="Helical" evidence="13">
    <location>
        <begin position="449"/>
        <end position="466"/>
    </location>
</feature>
<keyword evidence="8 13" id="KW-0274">FAD</keyword>
<evidence type="ECO:0000256" key="8">
    <source>
        <dbReference type="ARBA" id="ARBA00022827"/>
    </source>
</evidence>
<evidence type="ECO:0000256" key="10">
    <source>
        <dbReference type="ARBA" id="ARBA00022989"/>
    </source>
</evidence>
<dbReference type="EC" id="1.14.14.17" evidence="13"/>